<evidence type="ECO:0000313" key="3">
    <source>
        <dbReference type="Proteomes" id="UP001320245"/>
    </source>
</evidence>
<dbReference type="PANTHER" id="PTHR47256:SF3">
    <property type="entry name" value="ZN(II)2CYS6 TRANSCRIPTION FACTOR (EUROFUNG)"/>
    <property type="match status" value="1"/>
</dbReference>
<evidence type="ECO:0008006" key="4">
    <source>
        <dbReference type="Google" id="ProtNLM"/>
    </source>
</evidence>
<keyword evidence="3" id="KW-1185">Reference proteome</keyword>
<name>A0AAN9UB11_9PEZI</name>
<comment type="caution">
    <text evidence="2">The sequence shown here is derived from an EMBL/GenBank/DDBJ whole genome shotgun (WGS) entry which is preliminary data.</text>
</comment>
<feature type="compositionally biased region" description="Basic and acidic residues" evidence="1">
    <location>
        <begin position="8"/>
        <end position="23"/>
    </location>
</feature>
<protein>
    <recommendedName>
        <fullName evidence="4">Transcription factor domain-containing protein</fullName>
    </recommendedName>
</protein>
<reference evidence="2 3" key="1">
    <citation type="journal article" date="2023" name="PLoS ONE">
        <title>Cytospora paraplurivora sp. nov. isolated from orchards with fruit tree decline syndrome in Ontario, Canada.</title>
        <authorList>
            <person name="Ilyukhin E."/>
            <person name="Nguyen H.D.T."/>
            <person name="Castle A.J."/>
            <person name="Ellouze W."/>
        </authorList>
    </citation>
    <scope>NUCLEOTIDE SEQUENCE [LARGE SCALE GENOMIC DNA]</scope>
    <source>
        <strain evidence="2 3">FDS-564</strain>
    </source>
</reference>
<dbReference type="InterPro" id="IPR053187">
    <property type="entry name" value="Notoamide_regulator"/>
</dbReference>
<feature type="region of interest" description="Disordered" evidence="1">
    <location>
        <begin position="1"/>
        <end position="23"/>
    </location>
</feature>
<gene>
    <name evidence="2" type="ORF">SLS53_003774</name>
</gene>
<dbReference type="CDD" id="cd12148">
    <property type="entry name" value="fungal_TF_MHR"/>
    <property type="match status" value="1"/>
</dbReference>
<accession>A0AAN9UB11</accession>
<evidence type="ECO:0000313" key="2">
    <source>
        <dbReference type="EMBL" id="KAK7744253.1"/>
    </source>
</evidence>
<dbReference type="Proteomes" id="UP001320245">
    <property type="component" value="Unassembled WGS sequence"/>
</dbReference>
<feature type="region of interest" description="Disordered" evidence="1">
    <location>
        <begin position="66"/>
        <end position="97"/>
    </location>
</feature>
<dbReference type="EMBL" id="JAJSPL020000011">
    <property type="protein sequence ID" value="KAK7744253.1"/>
    <property type="molecule type" value="Genomic_DNA"/>
</dbReference>
<evidence type="ECO:0000256" key="1">
    <source>
        <dbReference type="SAM" id="MobiDB-lite"/>
    </source>
</evidence>
<proteinExistence type="predicted"/>
<dbReference type="AlphaFoldDB" id="A0AAN9UB11"/>
<sequence length="618" mass="67988">MAIMLRLQETRHRDPRSAEDQAELETLRQENDTLKRLVEGSDGTIDLFKTLPEDEALALFHRYRSASGDSGNYPSPPPTERSDSGQLTPGWPPSPPTGLCDERLNHIEISNWSQVAISNDLASRLISFYLTTDHPILGLFDADLFLRDLVGHKTNFCSPLLLDAVLCFACQGYSAIDPDAAGLGDAFFTEAERLYREEKTVSVLYQLALTTIAAMQLLSATATYQGKDEVAHEYLGESIKLARSNGLIAVGETDSARNWTEDHIDLVRAASHTAWGAFCYATLHGMNYQNTYIHIAPWLPVPGTIIVRFAGPPVPFELPSYMGNSFPELCKLMPIINEMINTYYDDGDQVAPTVRAAVGISFAEETYQRLLQWAGSLPLSMARGDSMPHHAAVLHQKGKKQDHYNYQDNYRDLKHDNDHGQRQVTEGAWGGKDMWGADKRRRVWFLACLAGYHDLAPQFDLVAKIVPGLLSIAILKGQMTAAEGRALMGKLKTNTERHHRFGNLPSDLSAEQMLEGSNQMMGYEHEGSQQMGYQDGTIIDGLLDGGGPYGGSGLRIAPAFAVPELIETVPGSTPFVVDLNTASVNPTAASVDVLASTFHKLAMFDEFGNGEEAANHQS</sequence>
<organism evidence="2 3">
    <name type="scientific">Cytospora paraplurivora</name>
    <dbReference type="NCBI Taxonomy" id="2898453"/>
    <lineage>
        <taxon>Eukaryota</taxon>
        <taxon>Fungi</taxon>
        <taxon>Dikarya</taxon>
        <taxon>Ascomycota</taxon>
        <taxon>Pezizomycotina</taxon>
        <taxon>Sordariomycetes</taxon>
        <taxon>Sordariomycetidae</taxon>
        <taxon>Diaporthales</taxon>
        <taxon>Cytosporaceae</taxon>
        <taxon>Cytospora</taxon>
    </lineage>
</organism>
<dbReference type="PANTHER" id="PTHR47256">
    <property type="entry name" value="ZN(II)2CYS6 TRANSCRIPTION FACTOR (EUROFUNG)-RELATED"/>
    <property type="match status" value="1"/>
</dbReference>